<comment type="caution">
    <text evidence="2">The sequence shown here is derived from an EMBL/GenBank/DDBJ whole genome shotgun (WGS) entry which is preliminary data.</text>
</comment>
<evidence type="ECO:0000313" key="2">
    <source>
        <dbReference type="EMBL" id="MFC4307996.1"/>
    </source>
</evidence>
<accession>A0ABV8SK46</accession>
<dbReference type="Gene3D" id="3.40.50.150">
    <property type="entry name" value="Vaccinia Virus protein VP39"/>
    <property type="match status" value="1"/>
</dbReference>
<organism evidence="2 3">
    <name type="scientific">Steroidobacter flavus</name>
    <dbReference type="NCBI Taxonomy" id="1842136"/>
    <lineage>
        <taxon>Bacteria</taxon>
        <taxon>Pseudomonadati</taxon>
        <taxon>Pseudomonadota</taxon>
        <taxon>Gammaproteobacteria</taxon>
        <taxon>Steroidobacterales</taxon>
        <taxon>Steroidobacteraceae</taxon>
        <taxon>Steroidobacter</taxon>
    </lineage>
</organism>
<name>A0ABV8SK46_9GAMM</name>
<feature type="domain" description="Methyltransferase FkbM" evidence="1">
    <location>
        <begin position="70"/>
        <end position="188"/>
    </location>
</feature>
<dbReference type="PANTHER" id="PTHR32026">
    <property type="entry name" value="METHYLTRANSFERASE-LIKE PROTEIN 24"/>
    <property type="match status" value="1"/>
</dbReference>
<dbReference type="EMBL" id="JBHSDU010000001">
    <property type="protein sequence ID" value="MFC4307996.1"/>
    <property type="molecule type" value="Genomic_DNA"/>
</dbReference>
<dbReference type="GO" id="GO:0008168">
    <property type="term" value="F:methyltransferase activity"/>
    <property type="evidence" value="ECO:0007669"/>
    <property type="project" value="UniProtKB-KW"/>
</dbReference>
<dbReference type="Proteomes" id="UP001595904">
    <property type="component" value="Unassembled WGS sequence"/>
</dbReference>
<dbReference type="RefSeq" id="WP_380594746.1">
    <property type="nucleotide sequence ID" value="NZ_JBHSDU010000001.1"/>
</dbReference>
<dbReference type="InterPro" id="IPR029063">
    <property type="entry name" value="SAM-dependent_MTases_sf"/>
</dbReference>
<keyword evidence="3" id="KW-1185">Reference proteome</keyword>
<dbReference type="GO" id="GO:0032259">
    <property type="term" value="P:methylation"/>
    <property type="evidence" value="ECO:0007669"/>
    <property type="project" value="UniProtKB-KW"/>
</dbReference>
<evidence type="ECO:0000313" key="3">
    <source>
        <dbReference type="Proteomes" id="UP001595904"/>
    </source>
</evidence>
<dbReference type="InterPro" id="IPR026913">
    <property type="entry name" value="METTL24"/>
</dbReference>
<dbReference type="Pfam" id="PF05050">
    <property type="entry name" value="Methyltransf_21"/>
    <property type="match status" value="1"/>
</dbReference>
<dbReference type="SUPFAM" id="SSF53335">
    <property type="entry name" value="S-adenosyl-L-methionine-dependent methyltransferases"/>
    <property type="match status" value="1"/>
</dbReference>
<proteinExistence type="predicted"/>
<dbReference type="InterPro" id="IPR006342">
    <property type="entry name" value="FkbM_mtfrase"/>
</dbReference>
<dbReference type="PANTHER" id="PTHR32026:SF10">
    <property type="entry name" value="METHYLTRANSFERASE-LIKE PROTEIN 24-RELATED"/>
    <property type="match status" value="1"/>
</dbReference>
<evidence type="ECO:0000259" key="1">
    <source>
        <dbReference type="Pfam" id="PF05050"/>
    </source>
</evidence>
<gene>
    <name evidence="2" type="ORF">ACFPN2_02780</name>
</gene>
<protein>
    <submittedName>
        <fullName evidence="2">FkbM family methyltransferase</fullName>
    </submittedName>
</protein>
<keyword evidence="2" id="KW-0489">Methyltransferase</keyword>
<keyword evidence="2" id="KW-0808">Transferase</keyword>
<sequence>MHRLHRDTSRAMGRDALTGLRIQSRSDLVRLGSQYGGWIVPSSAVHPDSICYCAGVGEDISFDLALMERFGCEVHAFDPTPRAIEFVRRTAADVRGFHFHPVGIWERDEQLRFYAPSNPDHVSHSVMNLQQTDSFFEAPCRSLPSLMKEFGHARIDLLKLDIEGAEQRVLAAMLKDGVTVKVLCVEFDEATLEWTPERKQRIVATADALTKQGYELIAQEGRSNYTFVCGN</sequence>
<reference evidence="3" key="1">
    <citation type="journal article" date="2019" name="Int. J. Syst. Evol. Microbiol.">
        <title>The Global Catalogue of Microorganisms (GCM) 10K type strain sequencing project: providing services to taxonomists for standard genome sequencing and annotation.</title>
        <authorList>
            <consortium name="The Broad Institute Genomics Platform"/>
            <consortium name="The Broad Institute Genome Sequencing Center for Infectious Disease"/>
            <person name="Wu L."/>
            <person name="Ma J."/>
        </authorList>
    </citation>
    <scope>NUCLEOTIDE SEQUENCE [LARGE SCALE GENOMIC DNA]</scope>
    <source>
        <strain evidence="3">CGMCC 1.10759</strain>
    </source>
</reference>
<dbReference type="NCBIfam" id="TIGR01444">
    <property type="entry name" value="fkbM_fam"/>
    <property type="match status" value="1"/>
</dbReference>